<protein>
    <submittedName>
        <fullName evidence="1">Uncharacterized protein</fullName>
    </submittedName>
</protein>
<accession>A0ABR2HUZ3</accession>
<gene>
    <name evidence="1" type="ORF">M9Y10_017963</name>
</gene>
<keyword evidence="2" id="KW-1185">Reference proteome</keyword>
<dbReference type="Proteomes" id="UP001470230">
    <property type="component" value="Unassembled WGS sequence"/>
</dbReference>
<name>A0ABR2HUZ3_9EUKA</name>
<evidence type="ECO:0000313" key="1">
    <source>
        <dbReference type="EMBL" id="KAK8852966.1"/>
    </source>
</evidence>
<sequence>MYQNPDKYDSTLQNLIRKVYNASPLFQQRINQLKFELTHYSDLCKKEEKLNQKKADQIKLLQNGFERCRQVRETHENSVQQYLTVKSKLKDAVYKEAILAIKNGKNPLIYSKLNAQDKTMLVQSSRINSRLILLKANMMKEFDQLCELQQNVYCLDEISNTNNINFLLNNNFNDFPEKSSEFFATQLLYKKNDSEQKTSQYILDHFQAQYQPQSQNIPQKPITQISKSISSKINQIKSNNLIPLYFASFKPQQLQKETRNIKFNSFLSKVASNFDKIIGSDQELKEKIYLLFQEISTLYQKRHEILSNFYQSKQEFTPVKILSCINILINSSESLRKTQTLIETLNALITTNGTIPRSIWSNEHQIRFKMNQLLNSIDNITNLLSKTQKYAKLDKFGYQEIREQYVIEEVSQTQIDQCKDLISELQVAFTNLEKEKIASLEEIDDTIKLVTQIKQNKKDDEDDDIFLNKHDKEFNPSMTDLSHIEDEHLPEILQARASLLDKQNAELQKLMEIIKTIPDELKEVSFDREDLDFKFKPPPTIQLPPVTSYEEDESTHSSQIFSVSSSTDDISERNAKCIEEIKAKNYGHVPMYSFDDQNNLESTANDNDAISITSKQNLKVVRNERLESIFASLQPKSNPFHSSSRYHVLLEKKNHLIAHIEDLSNKLDYVKKLESEIENMERPIKNFPIFKGNNMKNLNRNKKIIDDLREQIEEKENSDEYKQYKSICDSIEVARKEFEELE</sequence>
<proteinExistence type="predicted"/>
<comment type="caution">
    <text evidence="1">The sequence shown here is derived from an EMBL/GenBank/DDBJ whole genome shotgun (WGS) entry which is preliminary data.</text>
</comment>
<organism evidence="1 2">
    <name type="scientific">Tritrichomonas musculus</name>
    <dbReference type="NCBI Taxonomy" id="1915356"/>
    <lineage>
        <taxon>Eukaryota</taxon>
        <taxon>Metamonada</taxon>
        <taxon>Parabasalia</taxon>
        <taxon>Tritrichomonadida</taxon>
        <taxon>Tritrichomonadidae</taxon>
        <taxon>Tritrichomonas</taxon>
    </lineage>
</organism>
<evidence type="ECO:0000313" key="2">
    <source>
        <dbReference type="Proteomes" id="UP001470230"/>
    </source>
</evidence>
<dbReference type="EMBL" id="JAPFFF010000023">
    <property type="protein sequence ID" value="KAK8852966.1"/>
    <property type="molecule type" value="Genomic_DNA"/>
</dbReference>
<reference evidence="1 2" key="1">
    <citation type="submission" date="2024-04" db="EMBL/GenBank/DDBJ databases">
        <title>Tritrichomonas musculus Genome.</title>
        <authorList>
            <person name="Alves-Ferreira E."/>
            <person name="Grigg M."/>
            <person name="Lorenzi H."/>
            <person name="Galac M."/>
        </authorList>
    </citation>
    <scope>NUCLEOTIDE SEQUENCE [LARGE SCALE GENOMIC DNA]</scope>
    <source>
        <strain evidence="1 2">EAF2021</strain>
    </source>
</reference>